<evidence type="ECO:0000313" key="6">
    <source>
        <dbReference type="Proteomes" id="UP000093412"/>
    </source>
</evidence>
<evidence type="ECO:0000313" key="3">
    <source>
        <dbReference type="EMBL" id="KZM35178.1"/>
    </source>
</evidence>
<dbReference type="STRING" id="43678.OJAG_21460"/>
<name>A0A161YGM5_9CELL</name>
<proteinExistence type="predicted"/>
<keyword evidence="2" id="KW-0812">Transmembrane</keyword>
<feature type="transmembrane region" description="Helical" evidence="2">
    <location>
        <begin position="7"/>
        <end position="27"/>
    </location>
</feature>
<dbReference type="Pfam" id="PF11377">
    <property type="entry name" value="DUF3180"/>
    <property type="match status" value="1"/>
</dbReference>
<feature type="region of interest" description="Disordered" evidence="1">
    <location>
        <begin position="143"/>
        <end position="169"/>
    </location>
</feature>
<dbReference type="Proteomes" id="UP000093412">
    <property type="component" value="Unassembled WGS sequence"/>
</dbReference>
<keyword evidence="2" id="KW-0472">Membrane</keyword>
<reference evidence="3 5" key="1">
    <citation type="submission" date="2016-01" db="EMBL/GenBank/DDBJ databases">
        <title>Genome sequence of Oerskovia enterophila VJag, an agar and cellulose degrading bacterium.</title>
        <authorList>
            <person name="Poehlein A."/>
            <person name="Jag V."/>
            <person name="Bengelsdorf F."/>
            <person name="Duerre P."/>
            <person name="Daniel R."/>
        </authorList>
    </citation>
    <scope>NUCLEOTIDE SEQUENCE [LARGE SCALE GENOMIC DNA]</scope>
    <source>
        <strain evidence="3 5">VJag</strain>
    </source>
</reference>
<dbReference type="PATRIC" id="fig|43678.3.peg.2238"/>
<dbReference type="RefSeq" id="WP_068627472.1">
    <property type="nucleotide sequence ID" value="NZ_LRIE01000073.1"/>
</dbReference>
<keyword evidence="6" id="KW-1185">Reference proteome</keyword>
<evidence type="ECO:0000313" key="5">
    <source>
        <dbReference type="Proteomes" id="UP000076447"/>
    </source>
</evidence>
<dbReference type="EMBL" id="LRIE01000073">
    <property type="protein sequence ID" value="KZM35178.1"/>
    <property type="molecule type" value="Genomic_DNA"/>
</dbReference>
<dbReference type="InterPro" id="IPR021517">
    <property type="entry name" value="DUF3180"/>
</dbReference>
<feature type="transmembrane region" description="Helical" evidence="2">
    <location>
        <begin position="116"/>
        <end position="136"/>
    </location>
</feature>
<dbReference type="AlphaFoldDB" id="A0A161YGM5"/>
<gene>
    <name evidence="4" type="ORF">OERS_36570</name>
    <name evidence="3" type="ORF">OJAG_21460</name>
</gene>
<protein>
    <recommendedName>
        <fullName evidence="7">DUF3180 domain-containing protein</fullName>
    </recommendedName>
</protein>
<evidence type="ECO:0000256" key="2">
    <source>
        <dbReference type="SAM" id="Phobius"/>
    </source>
</evidence>
<dbReference type="EMBL" id="MAQA01000063">
    <property type="protein sequence ID" value="OCI29652.1"/>
    <property type="molecule type" value="Genomic_DNA"/>
</dbReference>
<dbReference type="Proteomes" id="UP000076447">
    <property type="component" value="Unassembled WGS sequence"/>
</dbReference>
<keyword evidence="2" id="KW-1133">Transmembrane helix</keyword>
<comment type="caution">
    <text evidence="3">The sequence shown here is derived from an EMBL/GenBank/DDBJ whole genome shotgun (WGS) entry which is preliminary data.</text>
</comment>
<feature type="compositionally biased region" description="Basic and acidic residues" evidence="1">
    <location>
        <begin position="157"/>
        <end position="169"/>
    </location>
</feature>
<dbReference type="OrthoDB" id="3257239at2"/>
<feature type="transmembrane region" description="Helical" evidence="2">
    <location>
        <begin position="80"/>
        <end position="104"/>
    </location>
</feature>
<feature type="transmembrane region" description="Helical" evidence="2">
    <location>
        <begin position="39"/>
        <end position="59"/>
    </location>
</feature>
<evidence type="ECO:0008006" key="7">
    <source>
        <dbReference type="Google" id="ProtNLM"/>
    </source>
</evidence>
<sequence>MRRTKVTTLLLVTVATTLLGWLVVVGLERRATYLPAVPWVVDVALVGLAAAVFWAGWAVRSYLKGRRPSLDPLRAARTLVLAKAAALTGSILAGWYLAQVVAVLGDLAIEARRDRAVAAGIAAACALVLAVVGLVVEKFCQLPPEDTEPGPGGRSRAPGDHEPEADAAG</sequence>
<evidence type="ECO:0000313" key="4">
    <source>
        <dbReference type="EMBL" id="OCI29652.1"/>
    </source>
</evidence>
<organism evidence="3 5">
    <name type="scientific">Oerskovia enterophila</name>
    <dbReference type="NCBI Taxonomy" id="43678"/>
    <lineage>
        <taxon>Bacteria</taxon>
        <taxon>Bacillati</taxon>
        <taxon>Actinomycetota</taxon>
        <taxon>Actinomycetes</taxon>
        <taxon>Micrococcales</taxon>
        <taxon>Cellulomonadaceae</taxon>
        <taxon>Oerskovia</taxon>
    </lineage>
</organism>
<reference evidence="4 6" key="2">
    <citation type="submission" date="2016-06" db="EMBL/GenBank/DDBJ databases">
        <title>Genome sequence of Oerskovia enterophila DSM 43852.</title>
        <authorList>
            <person name="Poehlein A."/>
            <person name="Jag V."/>
            <person name="Bengelsdorf F.R."/>
            <person name="Daniel R."/>
            <person name="Duerre P."/>
        </authorList>
    </citation>
    <scope>NUCLEOTIDE SEQUENCE [LARGE SCALE GENOMIC DNA]</scope>
    <source>
        <strain evidence="4 6">DSM 43852</strain>
    </source>
</reference>
<evidence type="ECO:0000256" key="1">
    <source>
        <dbReference type="SAM" id="MobiDB-lite"/>
    </source>
</evidence>
<accession>A0A161YGM5</accession>